<keyword evidence="1" id="KW-0472">Membrane</keyword>
<organism evidence="2 3">
    <name type="scientific">Candidatus Promineifilum breve</name>
    <dbReference type="NCBI Taxonomy" id="1806508"/>
    <lineage>
        <taxon>Bacteria</taxon>
        <taxon>Bacillati</taxon>
        <taxon>Chloroflexota</taxon>
        <taxon>Ardenticatenia</taxon>
        <taxon>Candidatus Promineifilales</taxon>
        <taxon>Candidatus Promineifilaceae</taxon>
        <taxon>Candidatus Promineifilum</taxon>
    </lineage>
</organism>
<dbReference type="EMBL" id="LN890655">
    <property type="protein sequence ID" value="CUS04251.2"/>
    <property type="molecule type" value="Genomic_DNA"/>
</dbReference>
<evidence type="ECO:0000256" key="1">
    <source>
        <dbReference type="SAM" id="Phobius"/>
    </source>
</evidence>
<protein>
    <submittedName>
        <fullName evidence="2">Uncharacterized protein</fullName>
    </submittedName>
</protein>
<dbReference type="AlphaFoldDB" id="A0A160T2B9"/>
<keyword evidence="1" id="KW-0812">Transmembrane</keyword>
<reference evidence="2" key="1">
    <citation type="submission" date="2016-01" db="EMBL/GenBank/DDBJ databases">
        <authorList>
            <person name="Mcilroy J.S."/>
            <person name="Karst M S."/>
            <person name="Albertsen M."/>
        </authorList>
    </citation>
    <scope>NUCLEOTIDE SEQUENCE</scope>
    <source>
        <strain evidence="2">Cfx-K</strain>
    </source>
</reference>
<evidence type="ECO:0000313" key="2">
    <source>
        <dbReference type="EMBL" id="CUS04251.2"/>
    </source>
</evidence>
<feature type="transmembrane region" description="Helical" evidence="1">
    <location>
        <begin position="61"/>
        <end position="83"/>
    </location>
</feature>
<dbReference type="Proteomes" id="UP000215027">
    <property type="component" value="Chromosome I"/>
</dbReference>
<sequence>MALTGAAGSFVVVFRWQQRCGVIEYKPALALGVASVLLALAGCYVWLSMAPEVGLAERGAVVRVLLLLLSGGLMHYNAGALRLSWRKWRGMGRDE</sequence>
<evidence type="ECO:0000313" key="3">
    <source>
        <dbReference type="Proteomes" id="UP000215027"/>
    </source>
</evidence>
<accession>A0A160T2B9</accession>
<dbReference type="KEGG" id="pbf:CFX0092_A2373"/>
<name>A0A160T2B9_9CHLR</name>
<gene>
    <name evidence="2" type="ORF">CFX0092_A2373</name>
</gene>
<keyword evidence="3" id="KW-1185">Reference proteome</keyword>
<keyword evidence="1" id="KW-1133">Transmembrane helix</keyword>
<feature type="transmembrane region" description="Helical" evidence="1">
    <location>
        <begin position="28"/>
        <end position="49"/>
    </location>
</feature>
<proteinExistence type="predicted"/>